<dbReference type="Gene3D" id="3.90.180.10">
    <property type="entry name" value="Medium-chain alcohol dehydrogenases, catalytic domain"/>
    <property type="match status" value="1"/>
</dbReference>
<organism evidence="12 13">
    <name type="scientific">Alkalispirochaeta sphaeroplastigenens</name>
    <dbReference type="NCBI Taxonomy" id="1187066"/>
    <lineage>
        <taxon>Bacteria</taxon>
        <taxon>Pseudomonadati</taxon>
        <taxon>Spirochaetota</taxon>
        <taxon>Spirochaetia</taxon>
        <taxon>Spirochaetales</taxon>
        <taxon>Spirochaetaceae</taxon>
        <taxon>Alkalispirochaeta</taxon>
    </lineage>
</organism>
<dbReference type="HAMAP" id="MF_00230">
    <property type="entry name" value="CobT"/>
    <property type="match status" value="1"/>
</dbReference>
<dbReference type="InterPro" id="IPR003200">
    <property type="entry name" value="Nict_dMeBzImd_PRibTrfase"/>
</dbReference>
<dbReference type="NCBIfam" id="NF000996">
    <property type="entry name" value="PRK00105.1"/>
    <property type="match status" value="1"/>
</dbReference>
<dbReference type="Pfam" id="PF02277">
    <property type="entry name" value="DBI_PRT"/>
    <property type="match status" value="1"/>
</dbReference>
<dbReference type="InterPro" id="IPR036087">
    <property type="entry name" value="Nict_dMeBzImd_PRibTrfase_sf"/>
</dbReference>
<gene>
    <name evidence="10" type="primary">cobT</name>
    <name evidence="12" type="ORF">AU468_05635</name>
</gene>
<dbReference type="SUPFAM" id="SSF51735">
    <property type="entry name" value="NAD(P)-binding Rossmann-fold domains"/>
    <property type="match status" value="1"/>
</dbReference>
<dbReference type="CDD" id="cd02439">
    <property type="entry name" value="DMB-PRT_CobT"/>
    <property type="match status" value="1"/>
</dbReference>
<evidence type="ECO:0000313" key="12">
    <source>
        <dbReference type="EMBL" id="POR03039.1"/>
    </source>
</evidence>
<evidence type="ECO:0000256" key="9">
    <source>
        <dbReference type="ARBA" id="ARBA00047340"/>
    </source>
</evidence>
<sequence>MKLVLQGLGQAGLEESPRGRLEVEYCGVCRTDGKLYLEGQRDLHLPRVPGHEAVVRDRQEGQRFVLWPGIACGVCRDCRDGREHRCSTIRIMGFHFDGAFATALAPPRGSSFVMIPVPPTDHPELYTFAEPLGCVFHAFDNLEAATRSLLIYGGGTLGLMAWYLARDRGIPAVILERSQEKIDLLARRFPAVPVRKELHNSGYGAVFCACSDYQAFCSGIARLAKGGVLLHFSGITKNETVSTNLLNSIHYKELTLAGTYGLHPRDMERAVDFISREETFFSSLVEEIISLDAFPERAREVYQGKRLKYIIDPRKKAFSAYSGDSSGTVSCVAASREPLAVADSATGPGEILDILLPGCAIEPIPETAGSAARHRMDLKAKPLGSLGALEDLAVQLCAVQKTLAPRIERKAMVIFAADHGVAEEGVSAYPPEVTARMVDTFARGRAAINVLSRLHGLDLTVVDMGVRGAVTPQGQIVNKRIGPGTRNSALQEAMTPREALESLRRGREAFQEVMERGGPVDLAGFGEMGIGNTTAASAIIALATGKTASEVAGRGTGLDDQGLRRKIEVLEKMIALHGAPPGERLDGLAILRSVGGFEIGGIAGALLAAASARAMVVLDGLISTAAGVIAVMIEPAVRDYMVVSHASVERGHRAACEFLGVRPLLDLSLRLGEGSGAALAMPVIESAAAIMREMASLEEAGLVPPPGLIPPTSI</sequence>
<reference evidence="13" key="1">
    <citation type="submission" date="2015-12" db="EMBL/GenBank/DDBJ databases">
        <authorList>
            <person name="Lodha T.D."/>
            <person name="Chintalapati S."/>
            <person name="Chintalapati V.R."/>
            <person name="Sravanthi T."/>
        </authorList>
    </citation>
    <scope>NUCLEOTIDE SEQUENCE [LARGE SCALE GENOMIC DNA]</scope>
    <source>
        <strain evidence="13">JC133</strain>
    </source>
</reference>
<evidence type="ECO:0000256" key="6">
    <source>
        <dbReference type="ARBA" id="ARBA00022676"/>
    </source>
</evidence>
<dbReference type="InterPro" id="IPR011032">
    <property type="entry name" value="GroES-like_sf"/>
</dbReference>
<keyword evidence="13" id="KW-1185">Reference proteome</keyword>
<dbReference type="Proteomes" id="UP000237350">
    <property type="component" value="Unassembled WGS sequence"/>
</dbReference>
<dbReference type="RefSeq" id="WP_103679885.1">
    <property type="nucleotide sequence ID" value="NZ_LPWH01000055.1"/>
</dbReference>
<dbReference type="PANTHER" id="PTHR43463">
    <property type="entry name" value="NICOTINATE-NUCLEOTIDE--DIMETHYLBENZIMIDAZOLE PHOSPHORIBOSYLTRANSFERASE"/>
    <property type="match status" value="1"/>
</dbReference>
<dbReference type="Gene3D" id="3.40.50.10210">
    <property type="match status" value="1"/>
</dbReference>
<dbReference type="EC" id="2.4.2.21" evidence="3 10"/>
<dbReference type="InterPro" id="IPR017846">
    <property type="entry name" value="Nict_dMeBzImd_PRibTrfase_bact"/>
</dbReference>
<evidence type="ECO:0000256" key="10">
    <source>
        <dbReference type="HAMAP-Rule" id="MF_00230"/>
    </source>
</evidence>
<evidence type="ECO:0000256" key="5">
    <source>
        <dbReference type="ARBA" id="ARBA00022573"/>
    </source>
</evidence>
<dbReference type="Gene3D" id="1.10.1610.10">
    <property type="match status" value="1"/>
</dbReference>
<dbReference type="OrthoDB" id="9781491at2"/>
<dbReference type="FunFam" id="3.40.50.10210:FF:000001">
    <property type="entry name" value="Nicotinate-nucleotide--dimethylbenzimidazole phosphoribosyltransferase"/>
    <property type="match status" value="1"/>
</dbReference>
<dbReference type="GO" id="GO:0009236">
    <property type="term" value="P:cobalamin biosynthetic process"/>
    <property type="evidence" value="ECO:0007669"/>
    <property type="project" value="UniProtKB-UniRule"/>
</dbReference>
<comment type="caution">
    <text evidence="12">The sequence shown here is derived from an EMBL/GenBank/DDBJ whole genome shotgun (WGS) entry which is preliminary data.</text>
</comment>
<comment type="function">
    <text evidence="10">Catalyzes the synthesis of alpha-ribazole-5'-phosphate from nicotinate mononucleotide (NAMN) and 5,6-dimethylbenzimidazole (DMB).</text>
</comment>
<dbReference type="PANTHER" id="PTHR43463:SF1">
    <property type="entry name" value="NICOTINATE-NUCLEOTIDE--DIMETHYLBENZIMIDAZOLE PHOSPHORIBOSYLTRANSFERASE"/>
    <property type="match status" value="1"/>
</dbReference>
<dbReference type="SUPFAM" id="SSF52733">
    <property type="entry name" value="Nicotinate mononucleotide:5,6-dimethylbenzimidazole phosphoribosyltransferase (CobT)"/>
    <property type="match status" value="1"/>
</dbReference>
<dbReference type="Pfam" id="PF08240">
    <property type="entry name" value="ADH_N"/>
    <property type="match status" value="1"/>
</dbReference>
<comment type="pathway">
    <text evidence="1 10">Nucleoside biosynthesis; alpha-ribazole biosynthesis; alpha-ribazole from 5,6-dimethylbenzimidazole: step 1/2.</text>
</comment>
<dbReference type="AlphaFoldDB" id="A0A2S4JU37"/>
<dbReference type="UniPathway" id="UPA00061">
    <property type="reaction ID" value="UER00516"/>
</dbReference>
<evidence type="ECO:0000256" key="7">
    <source>
        <dbReference type="ARBA" id="ARBA00022679"/>
    </source>
</evidence>
<dbReference type="InterPro" id="IPR013154">
    <property type="entry name" value="ADH-like_N"/>
</dbReference>
<feature type="domain" description="Alcohol dehydrogenase-like N-terminal" evidence="11">
    <location>
        <begin position="21"/>
        <end position="107"/>
    </location>
</feature>
<dbReference type="NCBIfam" id="TIGR03160">
    <property type="entry name" value="cobT_DBIPRT"/>
    <property type="match status" value="1"/>
</dbReference>
<comment type="catalytic activity">
    <reaction evidence="9 10">
        <text>5,6-dimethylbenzimidazole + nicotinate beta-D-ribonucleotide = alpha-ribazole 5'-phosphate + nicotinate + H(+)</text>
        <dbReference type="Rhea" id="RHEA:11196"/>
        <dbReference type="ChEBI" id="CHEBI:15378"/>
        <dbReference type="ChEBI" id="CHEBI:15890"/>
        <dbReference type="ChEBI" id="CHEBI:32544"/>
        <dbReference type="ChEBI" id="CHEBI:57502"/>
        <dbReference type="ChEBI" id="CHEBI:57918"/>
        <dbReference type="EC" id="2.4.2.21"/>
    </reaction>
</comment>
<keyword evidence="5 10" id="KW-0169">Cobalamin biosynthesis</keyword>
<dbReference type="Gene3D" id="3.40.50.720">
    <property type="entry name" value="NAD(P)-binding Rossmann-like Domain"/>
    <property type="match status" value="1"/>
</dbReference>
<dbReference type="InterPro" id="IPR023195">
    <property type="entry name" value="Nict_dMeBzImd_PRibTrfase_N"/>
</dbReference>
<evidence type="ECO:0000313" key="13">
    <source>
        <dbReference type="Proteomes" id="UP000237350"/>
    </source>
</evidence>
<protein>
    <recommendedName>
        <fullName evidence="4 10">Nicotinate-nucleotide--dimethylbenzimidazole phosphoribosyltransferase</fullName>
        <shortName evidence="10">NN:DBI PRT</shortName>
        <ecNumber evidence="3 10">2.4.2.21</ecNumber>
    </recommendedName>
    <alternativeName>
        <fullName evidence="8 10">N(1)-alpha-phosphoribosyltransferase</fullName>
    </alternativeName>
</protein>
<evidence type="ECO:0000256" key="2">
    <source>
        <dbReference type="ARBA" id="ARBA00007110"/>
    </source>
</evidence>
<feature type="active site" description="Proton acceptor" evidence="10">
    <location>
        <position position="673"/>
    </location>
</feature>
<keyword evidence="7 10" id="KW-0808">Transferase</keyword>
<dbReference type="GO" id="GO:0008939">
    <property type="term" value="F:nicotinate-nucleotide-dimethylbenzimidazole phosphoribosyltransferase activity"/>
    <property type="evidence" value="ECO:0007669"/>
    <property type="project" value="UniProtKB-UniRule"/>
</dbReference>
<proteinExistence type="inferred from homology"/>
<dbReference type="SUPFAM" id="SSF50129">
    <property type="entry name" value="GroES-like"/>
    <property type="match status" value="1"/>
</dbReference>
<evidence type="ECO:0000256" key="4">
    <source>
        <dbReference type="ARBA" id="ARBA00015486"/>
    </source>
</evidence>
<evidence type="ECO:0000259" key="11">
    <source>
        <dbReference type="Pfam" id="PF08240"/>
    </source>
</evidence>
<accession>A0A2S4JU37</accession>
<evidence type="ECO:0000256" key="3">
    <source>
        <dbReference type="ARBA" id="ARBA00011991"/>
    </source>
</evidence>
<comment type="similarity">
    <text evidence="2 10">Belongs to the CobT family.</text>
</comment>
<dbReference type="InterPro" id="IPR036291">
    <property type="entry name" value="NAD(P)-bd_dom_sf"/>
</dbReference>
<keyword evidence="6 10" id="KW-0328">Glycosyltransferase</keyword>
<evidence type="ECO:0000256" key="8">
    <source>
        <dbReference type="ARBA" id="ARBA00030686"/>
    </source>
</evidence>
<name>A0A2S4JU37_9SPIO</name>
<dbReference type="EMBL" id="LPWH01000055">
    <property type="protein sequence ID" value="POR03039.1"/>
    <property type="molecule type" value="Genomic_DNA"/>
</dbReference>
<evidence type="ECO:0000256" key="1">
    <source>
        <dbReference type="ARBA" id="ARBA00005049"/>
    </source>
</evidence>